<evidence type="ECO:0000313" key="2">
    <source>
        <dbReference type="EMBL" id="WVZ84783.1"/>
    </source>
</evidence>
<dbReference type="EMBL" id="CP144751">
    <property type="protein sequence ID" value="WVZ84783.1"/>
    <property type="molecule type" value="Genomic_DNA"/>
</dbReference>
<keyword evidence="3" id="KW-1185">Reference proteome</keyword>
<dbReference type="Proteomes" id="UP001341281">
    <property type="component" value="Chromosome 07"/>
</dbReference>
<proteinExistence type="predicted"/>
<accession>A0AAQ3U3N0</accession>
<feature type="region of interest" description="Disordered" evidence="1">
    <location>
        <begin position="363"/>
        <end position="393"/>
    </location>
</feature>
<reference evidence="2 3" key="1">
    <citation type="submission" date="2024-02" db="EMBL/GenBank/DDBJ databases">
        <title>High-quality chromosome-scale genome assembly of Pensacola bahiagrass (Paspalum notatum Flugge var. saurae).</title>
        <authorList>
            <person name="Vega J.M."/>
            <person name="Podio M."/>
            <person name="Orjuela J."/>
            <person name="Siena L.A."/>
            <person name="Pessino S.C."/>
            <person name="Combes M.C."/>
            <person name="Mariac C."/>
            <person name="Albertini E."/>
            <person name="Pupilli F."/>
            <person name="Ortiz J.P.A."/>
            <person name="Leblanc O."/>
        </authorList>
    </citation>
    <scope>NUCLEOTIDE SEQUENCE [LARGE SCALE GENOMIC DNA]</scope>
    <source>
        <strain evidence="2">R1</strain>
        <tissue evidence="2">Leaf</tissue>
    </source>
</reference>
<protein>
    <submittedName>
        <fullName evidence="2">Uncharacterized protein</fullName>
    </submittedName>
</protein>
<feature type="compositionally biased region" description="Basic and acidic residues" evidence="1">
    <location>
        <begin position="59"/>
        <end position="68"/>
    </location>
</feature>
<feature type="compositionally biased region" description="Basic and acidic residues" evidence="1">
    <location>
        <begin position="35"/>
        <end position="52"/>
    </location>
</feature>
<feature type="region of interest" description="Disordered" evidence="1">
    <location>
        <begin position="244"/>
        <end position="267"/>
    </location>
</feature>
<evidence type="ECO:0000256" key="1">
    <source>
        <dbReference type="SAM" id="MobiDB-lite"/>
    </source>
</evidence>
<gene>
    <name evidence="2" type="ORF">U9M48_031772</name>
</gene>
<feature type="compositionally biased region" description="Basic and acidic residues" evidence="1">
    <location>
        <begin position="368"/>
        <end position="383"/>
    </location>
</feature>
<feature type="non-terminal residue" evidence="2">
    <location>
        <position position="538"/>
    </location>
</feature>
<sequence>GAQQRPCPASDRRRRPKTTPGQARRVVASLGVHSRSQDRSKHLVDEPVDVAHRPSAGRGRGDGAHPEFGHAASHIVPLLPLHGLPYKGLHVVAAHVVIDLHADAPLGALVAAVCLLLGEEGPAHHGHAAADALQRREHPDGLVFQHRRLRAPRGQHAPSLGRGRELQRQPSGVALDKVRAHVPQEGVAGVGEPPRELGQLLVAHHRDAPEVDVDDGARRAAVQPPERRLLLFPQVGRNVRDGAVGGHVVPHRKRERAHGVDGRQQLGHGVQRRGVELVEGVDDDRGRLRHAGSLVDEEVEHDVVGVRGAHEAGEVAQLQVLGRAGDPVDDGVPQIAVGELLLVLERDEAAVDEVAVVEAAGAGGPERGAAKAELPRGAERESHGAVSDDAGDGRAALSLGLGADARDEGLEAGQAGGHGGVAERGDVLRGVGVGEREAVVDGREAEPRRPVQRAGPARAEMTLVVELVVDEGDVEAAGVEQLRQLQHRRHVALRRVRDHHHVRLTTTLPIRRRHRTHGWLARAATAAVLVGYVVNVQS</sequence>
<organism evidence="2 3">
    <name type="scientific">Paspalum notatum var. saurae</name>
    <dbReference type="NCBI Taxonomy" id="547442"/>
    <lineage>
        <taxon>Eukaryota</taxon>
        <taxon>Viridiplantae</taxon>
        <taxon>Streptophyta</taxon>
        <taxon>Embryophyta</taxon>
        <taxon>Tracheophyta</taxon>
        <taxon>Spermatophyta</taxon>
        <taxon>Magnoliopsida</taxon>
        <taxon>Liliopsida</taxon>
        <taxon>Poales</taxon>
        <taxon>Poaceae</taxon>
        <taxon>PACMAD clade</taxon>
        <taxon>Panicoideae</taxon>
        <taxon>Andropogonodae</taxon>
        <taxon>Paspaleae</taxon>
        <taxon>Paspalinae</taxon>
        <taxon>Paspalum</taxon>
    </lineage>
</organism>
<feature type="region of interest" description="Disordered" evidence="1">
    <location>
        <begin position="1"/>
        <end position="68"/>
    </location>
</feature>
<dbReference type="AlphaFoldDB" id="A0AAQ3U3N0"/>
<name>A0AAQ3U3N0_PASNO</name>
<evidence type="ECO:0000313" key="3">
    <source>
        <dbReference type="Proteomes" id="UP001341281"/>
    </source>
</evidence>